<dbReference type="STRING" id="312017.Q23R73"/>
<dbReference type="KEGG" id="tet:TTHERM_00390150"/>
<accession>Q23R73</accession>
<dbReference type="GeneID" id="7834844"/>
<keyword evidence="4" id="KW-1185">Reference proteome</keyword>
<sequence length="1378" mass="156580">MDQNISKFIDRKPLKDNPISILGQPVAPSMNLDNENMDDDDNQFNQNQPKSKSNIRSLDALSQDSSPNKLNSGKVVSDLVPQQQNPQMVSVKISSSKKKWIIGLTALVIIGVILGGVLAYKLKTDNRSDEYKEVIKIPANYNQYKESILSGQNNNLVKIIQVPKSQKIYEYKLYNNQTTVQGDGQKKITNSLIVHQFGLVCSNVTEDEFQMFIYIIDTKMYENNNLNNQLTGFPGILEKEQAAAKRNLKQSQKPEDVANDSSEFRNKQSDNALQNEYAPLNDEEIKMLAQKGITPEQFYQSRYPIIYFTLDKNSKVKEIQQPINLRLDIFQIYLNIIEQVTPIVKSDFYQITDQNGNKKRMLSMYTQRILSGEEVNPKLTASIDEHGQANLSKQFEQNKVNSNDSSQSQDYSQNSVIQNGSLLESSAKSNFKMDDHKVDENGDMPLFKGIEMNSECKIAFIRQDDKIDDNLFNLIHTTFNYMSVLPQTLDEALDTYNSVFNTSTQNGNSHTDLDGEKINGRILENKGASLSPAIQKPIFRKNIAAFEFGADVRSECNDSGFIGKEDICTVGLYSYFNGASIKIVEKQTRVNVSKILKLYQYIQHLLKDKLDLIKDKVNGRLTTIKNDIDGLMDELEIVISIDKNPVLKEIYDVVNNDELQIFNLIADLEQFLKVTVSNITKLIKDPLGTLKERMLGFLSSNNISIENQINHIQSFLIDRLAKMKKLIDLAQTTGIPSSSYQQIYLTLENLEDVLIQIIDEPLKQYLDQVEGFILEQTNTMFASINEVDKSISSLNPTQTVANRLKKIIGTSQIVDTLKSFISKTVKTIGQQYDLSDLMAKALKQSINSIKQEIYQKLEDLQQKFPSSSQNALSNPEIDQLLSDFSNITNFAVDLTSGIKELKEDVIQLVQTVKKLQEKKTLSIITDLIQQLSQFPTDLLQKLTEQGKETISKAKDVGSQMKEHILNWKDNLVEKCKKLLSDLSDIYADVKKFLRNTDFPEDDPNYYKAAIFDEVQDIVESVQSIIHYNYDAIGQTFKRFSQIPDKFIKFVNDLKLLGQRCMNYFGDIKIAFTQIYIDEKEAWSELRSLFEQPKEDIRQQIQLTIETEYNQNLNKKAIPEINNDINGLMNKDLAAYKGDVQQNNFDVQTLYKDLIHNLIVEAQFEKIIETPPLSIPFEYVYMYPTPIGVTLKLRLYASWDNSLRFKLAFYNATLDVAAGLSTKVTIGGEVGATVFVAEVGGYAEGTFLDTSLMLGLTFKVLEKFKGSFYIDATFSPYYIKMGLYYKTIFSIEVFKCAAERRRNLGILSAIGGFLKSTVGAVLKNSKNPIAKLVNKAINCLATLEIGTKRHDIFEPLSLKGETYKKRLYEVEFGPLQKNI</sequence>
<organism evidence="3 4">
    <name type="scientific">Tetrahymena thermophila (strain SB210)</name>
    <dbReference type="NCBI Taxonomy" id="312017"/>
    <lineage>
        <taxon>Eukaryota</taxon>
        <taxon>Sar</taxon>
        <taxon>Alveolata</taxon>
        <taxon>Ciliophora</taxon>
        <taxon>Intramacronucleata</taxon>
        <taxon>Oligohymenophorea</taxon>
        <taxon>Hymenostomatida</taxon>
        <taxon>Tetrahymenina</taxon>
        <taxon>Tetrahymenidae</taxon>
        <taxon>Tetrahymena</taxon>
    </lineage>
</organism>
<dbReference type="OrthoDB" id="322144at2759"/>
<dbReference type="eggNOG" id="ENOG502SENG">
    <property type="taxonomic scope" value="Eukaryota"/>
</dbReference>
<feature type="transmembrane region" description="Helical" evidence="2">
    <location>
        <begin position="100"/>
        <end position="120"/>
    </location>
</feature>
<dbReference type="Proteomes" id="UP000009168">
    <property type="component" value="Unassembled WGS sequence"/>
</dbReference>
<reference evidence="4" key="1">
    <citation type="journal article" date="2006" name="PLoS Biol.">
        <title>Macronuclear genome sequence of the ciliate Tetrahymena thermophila, a model eukaryote.</title>
        <authorList>
            <person name="Eisen J.A."/>
            <person name="Coyne R.S."/>
            <person name="Wu M."/>
            <person name="Wu D."/>
            <person name="Thiagarajan M."/>
            <person name="Wortman J.R."/>
            <person name="Badger J.H."/>
            <person name="Ren Q."/>
            <person name="Amedeo P."/>
            <person name="Jones K.M."/>
            <person name="Tallon L.J."/>
            <person name="Delcher A.L."/>
            <person name="Salzberg S.L."/>
            <person name="Silva J.C."/>
            <person name="Haas B.J."/>
            <person name="Majoros W.H."/>
            <person name="Farzad M."/>
            <person name="Carlton J.M."/>
            <person name="Smith R.K. Jr."/>
            <person name="Garg J."/>
            <person name="Pearlman R.E."/>
            <person name="Karrer K.M."/>
            <person name="Sun L."/>
            <person name="Manning G."/>
            <person name="Elde N.C."/>
            <person name="Turkewitz A.P."/>
            <person name="Asai D.J."/>
            <person name="Wilkes D.E."/>
            <person name="Wang Y."/>
            <person name="Cai H."/>
            <person name="Collins K."/>
            <person name="Stewart B.A."/>
            <person name="Lee S.R."/>
            <person name="Wilamowska K."/>
            <person name="Weinberg Z."/>
            <person name="Ruzzo W.L."/>
            <person name="Wloga D."/>
            <person name="Gaertig J."/>
            <person name="Frankel J."/>
            <person name="Tsao C.-C."/>
            <person name="Gorovsky M.A."/>
            <person name="Keeling P.J."/>
            <person name="Waller R.F."/>
            <person name="Patron N.J."/>
            <person name="Cherry J.M."/>
            <person name="Stover N.A."/>
            <person name="Krieger C.J."/>
            <person name="del Toro C."/>
            <person name="Ryder H.F."/>
            <person name="Williamson S.C."/>
            <person name="Barbeau R.A."/>
            <person name="Hamilton E.P."/>
            <person name="Orias E."/>
        </authorList>
    </citation>
    <scope>NUCLEOTIDE SEQUENCE [LARGE SCALE GENOMIC DNA]</scope>
    <source>
        <strain evidence="4">SB210</strain>
    </source>
</reference>
<dbReference type="EMBL" id="GG662644">
    <property type="protein sequence ID" value="EAR99175.1"/>
    <property type="molecule type" value="Genomic_DNA"/>
</dbReference>
<evidence type="ECO:0000313" key="3">
    <source>
        <dbReference type="EMBL" id="EAR99175.1"/>
    </source>
</evidence>
<evidence type="ECO:0000313" key="4">
    <source>
        <dbReference type="Proteomes" id="UP000009168"/>
    </source>
</evidence>
<evidence type="ECO:0000256" key="2">
    <source>
        <dbReference type="SAM" id="Phobius"/>
    </source>
</evidence>
<protein>
    <submittedName>
        <fullName evidence="3">Transmembrane protein, putative</fullName>
    </submittedName>
</protein>
<dbReference type="HOGENOM" id="CLU_256627_0_0_1"/>
<feature type="region of interest" description="Disordered" evidence="1">
    <location>
        <begin position="244"/>
        <end position="273"/>
    </location>
</feature>
<gene>
    <name evidence="3" type="ORF">TTHERM_00390150</name>
</gene>
<feature type="region of interest" description="Disordered" evidence="1">
    <location>
        <begin position="15"/>
        <end position="55"/>
    </location>
</feature>
<keyword evidence="2" id="KW-0472">Membrane</keyword>
<proteinExistence type="predicted"/>
<feature type="compositionally biased region" description="Basic and acidic residues" evidence="1">
    <location>
        <begin position="252"/>
        <end position="268"/>
    </location>
</feature>
<dbReference type="RefSeq" id="XP_001019420.1">
    <property type="nucleotide sequence ID" value="XM_001019420.1"/>
</dbReference>
<dbReference type="InParanoid" id="Q23R73"/>
<keyword evidence="2 3" id="KW-0812">Transmembrane</keyword>
<evidence type="ECO:0000256" key="1">
    <source>
        <dbReference type="SAM" id="MobiDB-lite"/>
    </source>
</evidence>
<name>Q23R73_TETTS</name>
<keyword evidence="2" id="KW-1133">Transmembrane helix</keyword>